<comment type="caution">
    <text evidence="2">The sequence shown here is derived from an EMBL/GenBank/DDBJ whole genome shotgun (WGS) entry which is preliminary data.</text>
</comment>
<accession>A0AB38D3F3</accession>
<evidence type="ECO:0008006" key="4">
    <source>
        <dbReference type="Google" id="ProtNLM"/>
    </source>
</evidence>
<dbReference type="PROSITE" id="PS51257">
    <property type="entry name" value="PROKAR_LIPOPROTEIN"/>
    <property type="match status" value="1"/>
</dbReference>
<dbReference type="RefSeq" id="WP_052544244.1">
    <property type="nucleotide sequence ID" value="NZ_CAACXP010000004.1"/>
</dbReference>
<sequence length="212" mass="21391">MQYPSKFAALALAAAVAVTLTACAADPEPAHQSSRQASGIVALPAPTPPNETGVDAARYEAAMRAGQPFVYGIVADPEHRSTAICATGLVIPTGPAAGTWYLNEQGAPRGHGTAMSRHMESVGGCSGDTVPGQQLDASMLDAAAQESAAKAGTPFIYALPDGPNPACHSAIRLPDGTEWVMNASGPAPTAGMALSRTMNSFGCTSRGAGLGN</sequence>
<dbReference type="EMBL" id="FSHM01000006">
    <property type="protein sequence ID" value="SIB50850.1"/>
    <property type="molecule type" value="Genomic_DNA"/>
</dbReference>
<dbReference type="Proteomes" id="UP000185210">
    <property type="component" value="Unassembled WGS sequence"/>
</dbReference>
<gene>
    <name evidence="2" type="ORF">SAMEA2070301_03905</name>
</gene>
<dbReference type="AlphaFoldDB" id="A0AB38D3F3"/>
<evidence type="ECO:0000313" key="2">
    <source>
        <dbReference type="EMBL" id="SIB50850.1"/>
    </source>
</evidence>
<evidence type="ECO:0000256" key="1">
    <source>
        <dbReference type="SAM" id="SignalP"/>
    </source>
</evidence>
<proteinExistence type="predicted"/>
<name>A0AB38D3F3_9MYCO</name>
<feature type="chain" id="PRO_5044337353" description="Lipoprotein" evidence="1">
    <location>
        <begin position="25"/>
        <end position="212"/>
    </location>
</feature>
<organism evidence="2 3">
    <name type="scientific">Mycobacteroides abscessus subsp. abscessus</name>
    <dbReference type="NCBI Taxonomy" id="1185650"/>
    <lineage>
        <taxon>Bacteria</taxon>
        <taxon>Bacillati</taxon>
        <taxon>Actinomycetota</taxon>
        <taxon>Actinomycetes</taxon>
        <taxon>Mycobacteriales</taxon>
        <taxon>Mycobacteriaceae</taxon>
        <taxon>Mycobacteroides</taxon>
        <taxon>Mycobacteroides abscessus</taxon>
    </lineage>
</organism>
<feature type="signal peptide" evidence="1">
    <location>
        <begin position="1"/>
        <end position="24"/>
    </location>
</feature>
<keyword evidence="1" id="KW-0732">Signal</keyword>
<reference evidence="2 3" key="1">
    <citation type="submission" date="2016-11" db="EMBL/GenBank/DDBJ databases">
        <authorList>
            <consortium name="Pathogen Informatics"/>
        </authorList>
    </citation>
    <scope>NUCLEOTIDE SEQUENCE [LARGE SCALE GENOMIC DNA]</scope>
    <source>
        <strain evidence="2 3">104</strain>
    </source>
</reference>
<protein>
    <recommendedName>
        <fullName evidence="4">Lipoprotein</fullName>
    </recommendedName>
</protein>
<evidence type="ECO:0000313" key="3">
    <source>
        <dbReference type="Proteomes" id="UP000185210"/>
    </source>
</evidence>